<dbReference type="PANTHER" id="PTHR43790">
    <property type="entry name" value="CARBOHYDRATE TRANSPORT ATP-BINDING PROTEIN MG119-RELATED"/>
    <property type="match status" value="1"/>
</dbReference>
<feature type="domain" description="ABC transporter" evidence="9">
    <location>
        <begin position="270"/>
        <end position="514"/>
    </location>
</feature>
<keyword evidence="5" id="KW-0547">Nucleotide-binding</keyword>
<evidence type="ECO:0000313" key="10">
    <source>
        <dbReference type="EMBL" id="CAB4558503.1"/>
    </source>
</evidence>
<accession>A0A6J6D8C3</accession>
<evidence type="ECO:0000256" key="8">
    <source>
        <dbReference type="ARBA" id="ARBA00023136"/>
    </source>
</evidence>
<evidence type="ECO:0000256" key="2">
    <source>
        <dbReference type="ARBA" id="ARBA00022448"/>
    </source>
</evidence>
<dbReference type="Gene3D" id="3.40.50.300">
    <property type="entry name" value="P-loop containing nucleotide triphosphate hydrolases"/>
    <property type="match status" value="2"/>
</dbReference>
<dbReference type="FunFam" id="3.40.50.300:FF:000127">
    <property type="entry name" value="Ribose import ATP-binding protein RbsA"/>
    <property type="match status" value="1"/>
</dbReference>
<dbReference type="GO" id="GO:0005524">
    <property type="term" value="F:ATP binding"/>
    <property type="evidence" value="ECO:0007669"/>
    <property type="project" value="UniProtKB-KW"/>
</dbReference>
<dbReference type="InterPro" id="IPR003593">
    <property type="entry name" value="AAA+_ATPase"/>
</dbReference>
<dbReference type="AlphaFoldDB" id="A0A6J6D8C3"/>
<keyword evidence="8" id="KW-0472">Membrane</keyword>
<dbReference type="InterPro" id="IPR017871">
    <property type="entry name" value="ABC_transporter-like_CS"/>
</dbReference>
<dbReference type="SMART" id="SM00382">
    <property type="entry name" value="AAA"/>
    <property type="match status" value="1"/>
</dbReference>
<evidence type="ECO:0000256" key="3">
    <source>
        <dbReference type="ARBA" id="ARBA00022475"/>
    </source>
</evidence>
<reference evidence="10" key="1">
    <citation type="submission" date="2020-05" db="EMBL/GenBank/DDBJ databases">
        <authorList>
            <person name="Chiriac C."/>
            <person name="Salcher M."/>
            <person name="Ghai R."/>
            <person name="Kavagutti S V."/>
        </authorList>
    </citation>
    <scope>NUCLEOTIDE SEQUENCE</scope>
</reference>
<organism evidence="10">
    <name type="scientific">freshwater metagenome</name>
    <dbReference type="NCBI Taxonomy" id="449393"/>
    <lineage>
        <taxon>unclassified sequences</taxon>
        <taxon>metagenomes</taxon>
        <taxon>ecological metagenomes</taxon>
    </lineage>
</organism>
<proteinExistence type="predicted"/>
<dbReference type="Pfam" id="PF00005">
    <property type="entry name" value="ABC_tran"/>
    <property type="match status" value="2"/>
</dbReference>
<dbReference type="InterPro" id="IPR050107">
    <property type="entry name" value="ABC_carbohydrate_import_ATPase"/>
</dbReference>
<keyword evidence="7" id="KW-1278">Translocase</keyword>
<dbReference type="SUPFAM" id="SSF52540">
    <property type="entry name" value="P-loop containing nucleoside triphosphate hydrolases"/>
    <property type="match status" value="2"/>
</dbReference>
<evidence type="ECO:0000259" key="9">
    <source>
        <dbReference type="PROSITE" id="PS50893"/>
    </source>
</evidence>
<evidence type="ECO:0000256" key="6">
    <source>
        <dbReference type="ARBA" id="ARBA00022840"/>
    </source>
</evidence>
<dbReference type="CDD" id="cd03216">
    <property type="entry name" value="ABC_Carb_Monos_I"/>
    <property type="match status" value="1"/>
</dbReference>
<dbReference type="InterPro" id="IPR027417">
    <property type="entry name" value="P-loop_NTPase"/>
</dbReference>
<keyword evidence="6" id="KW-0067">ATP-binding</keyword>
<evidence type="ECO:0000256" key="1">
    <source>
        <dbReference type="ARBA" id="ARBA00004202"/>
    </source>
</evidence>
<keyword evidence="3" id="KW-1003">Cell membrane</keyword>
<dbReference type="CDD" id="cd03215">
    <property type="entry name" value="ABC_Carb_Monos_II"/>
    <property type="match status" value="1"/>
</dbReference>
<keyword evidence="2" id="KW-0813">Transport</keyword>
<evidence type="ECO:0000256" key="7">
    <source>
        <dbReference type="ARBA" id="ARBA00022967"/>
    </source>
</evidence>
<dbReference type="InterPro" id="IPR003439">
    <property type="entry name" value="ABC_transporter-like_ATP-bd"/>
</dbReference>
<protein>
    <submittedName>
        <fullName evidence="10">Unannotated protein</fullName>
    </submittedName>
</protein>
<dbReference type="PROSITE" id="PS50893">
    <property type="entry name" value="ABC_TRANSPORTER_2"/>
    <property type="match status" value="2"/>
</dbReference>
<dbReference type="PROSITE" id="PS00211">
    <property type="entry name" value="ABC_TRANSPORTER_1"/>
    <property type="match status" value="1"/>
</dbReference>
<name>A0A6J6D8C3_9ZZZZ</name>
<evidence type="ECO:0000256" key="4">
    <source>
        <dbReference type="ARBA" id="ARBA00022737"/>
    </source>
</evidence>
<dbReference type="GO" id="GO:0016887">
    <property type="term" value="F:ATP hydrolysis activity"/>
    <property type="evidence" value="ECO:0007669"/>
    <property type="project" value="InterPro"/>
</dbReference>
<gene>
    <name evidence="10" type="ORF">UFOPK1495_01344</name>
</gene>
<sequence>MSESSVAGAVTANAVTALGVTKRFPGVVANEDVTFEVRVGEVHALLGENGAGKTTLSNILTGLYRPDEGHLLLADRETIFESPKAAIDAGIGMVHQHFRLIPTFTVTENIILGTQPPSRRFLLDIKSAEDRIVELAEQFSMPVDPRAKVWQLSVGEQQRIEILKVLYRDAQVLIMDEPTAVLTPPEAESLVTTLRSMARQGRSVIFISHKLGEVASIADRITVLRDGRSVATVEAQGSSRESLAELMVGREVTSVIRQGVGALPGAATVLTVDSLSALGDRGRPALTDVSLQVKAGEILGIAGVAGNGQRELVEVLAGLRPRTSGSIDIDGEAMERTDARHPIRMGVAYVPQDRLGTGLAPDLSIAENLILKRYRRPPISRAPFLRPSVIASEADRLMTQFDVRAPSAETPTRRLSGGNVQKVLLAREMSGAPKVLVVSSPTQGLDVGAVATVHQLLLDAAAKGVGVLLVSEDLDEVMALSDRIAVMYEGKVLACMEAAEADISRIGMLMGGADLDEGQGS</sequence>
<feature type="domain" description="ABC transporter" evidence="9">
    <location>
        <begin position="15"/>
        <end position="251"/>
    </location>
</feature>
<evidence type="ECO:0000256" key="5">
    <source>
        <dbReference type="ARBA" id="ARBA00022741"/>
    </source>
</evidence>
<dbReference type="GO" id="GO:0005886">
    <property type="term" value="C:plasma membrane"/>
    <property type="evidence" value="ECO:0007669"/>
    <property type="project" value="UniProtKB-SubCell"/>
</dbReference>
<dbReference type="PANTHER" id="PTHR43790:SF4">
    <property type="entry name" value="GUANOSINE IMPORT ATP-BINDING PROTEIN NUPO"/>
    <property type="match status" value="1"/>
</dbReference>
<keyword evidence="4" id="KW-0677">Repeat</keyword>
<dbReference type="EMBL" id="CAEZSU010000156">
    <property type="protein sequence ID" value="CAB4558503.1"/>
    <property type="molecule type" value="Genomic_DNA"/>
</dbReference>
<comment type="subcellular location">
    <subcellularLocation>
        <location evidence="1">Cell membrane</location>
        <topology evidence="1">Peripheral membrane protein</topology>
    </subcellularLocation>
</comment>